<dbReference type="GeneID" id="112454076"/>
<dbReference type="PANTHER" id="PTHR16071">
    <property type="entry name" value="CHROMOSOME 1 OPEN READING FRAME 112"/>
    <property type="match status" value="1"/>
</dbReference>
<evidence type="ECO:0000313" key="1">
    <source>
        <dbReference type="Proteomes" id="UP000504618"/>
    </source>
</evidence>
<dbReference type="Proteomes" id="UP000504618">
    <property type="component" value="Unplaced"/>
</dbReference>
<protein>
    <submittedName>
        <fullName evidence="2">Uncharacterized protein LOC112454076 isoform X1</fullName>
    </submittedName>
</protein>
<name>A0A6J1PPN6_9HYME</name>
<dbReference type="RefSeq" id="XP_024871040.1">
    <property type="nucleotide sequence ID" value="XM_025015272.1"/>
</dbReference>
<organism evidence="1 2">
    <name type="scientific">Temnothorax curvispinosus</name>
    <dbReference type="NCBI Taxonomy" id="300111"/>
    <lineage>
        <taxon>Eukaryota</taxon>
        <taxon>Metazoa</taxon>
        <taxon>Ecdysozoa</taxon>
        <taxon>Arthropoda</taxon>
        <taxon>Hexapoda</taxon>
        <taxon>Insecta</taxon>
        <taxon>Pterygota</taxon>
        <taxon>Neoptera</taxon>
        <taxon>Endopterygota</taxon>
        <taxon>Hymenoptera</taxon>
        <taxon>Apocrita</taxon>
        <taxon>Aculeata</taxon>
        <taxon>Formicoidea</taxon>
        <taxon>Formicidae</taxon>
        <taxon>Myrmicinae</taxon>
        <taxon>Temnothorax</taxon>
    </lineage>
</organism>
<evidence type="ECO:0000313" key="2">
    <source>
        <dbReference type="RefSeq" id="XP_024871040.1"/>
    </source>
</evidence>
<dbReference type="Pfam" id="PF14868">
    <property type="entry name" value="DUF4487"/>
    <property type="match status" value="1"/>
</dbReference>
<dbReference type="PANTHER" id="PTHR16071:SF2">
    <property type="entry name" value="FIGNL1-INTERACTING REGULATOR OF RECOMBINATION AND MITOSIS"/>
    <property type="match status" value="1"/>
</dbReference>
<keyword evidence="1" id="KW-1185">Reference proteome</keyword>
<proteinExistence type="predicted"/>
<accession>A0A6J1PPN6</accession>
<dbReference type="OrthoDB" id="6088000at2759"/>
<dbReference type="InterPro" id="IPR016024">
    <property type="entry name" value="ARM-type_fold"/>
</dbReference>
<gene>
    <name evidence="2" type="primary">LOC112454076</name>
</gene>
<reference evidence="2" key="1">
    <citation type="submission" date="2025-08" db="UniProtKB">
        <authorList>
            <consortium name="RefSeq"/>
        </authorList>
    </citation>
    <scope>IDENTIFICATION</scope>
    <source>
        <tissue evidence="2">Whole body</tissue>
    </source>
</reference>
<sequence>MYCYILDMDENMSSGLFDSSFEPTDFDNSEVSKLQALLEDKHLILDTECLLQALEQCFSVCPIESLDERIFKKVLPKAQHFLSQVVKVIDDIITGNNVRLDDLDGIKYKLQVCDGLLAFWKKCVEHISAFEKVQAAYVASLCDILPETTKIIFEHCKDSAKYGALLSGAMQELRNLFAKACAVFKLFFATLNGIIVFDTDVQSETELLTKVVDAYGYIASIANGMDTKTFVELSEIFAKLVIVYQSEIKPYNIATHFIRMTKDVSCLLSAAMDQNDKNAERNVMVAMRLLRIIEKLTLSYGASFTHEMILDLVELLAQMHGYSCLIKSSERTILAGATSFLNIIFSHDNFKQVYFEYGRQNVPRDQYIRRLNYHLLTIAIMKKLNGMPFEHHCKWSLGSDSILDIAFTYIEHLEEEICVGDLQLSSVRAIGEGPRFVGIYEATLVSVCNLVSQILPEDFHALELLLLKHLLSGHLWCSLLSSDVWCFIGRLGSSQLCVDHVKHLIKVSTALVERRDSIEAIMIDNMIVRLYDLLNEDVKSTLFDNLIDHLDVDYYVTSLHLLMANTKSLSSERLKRKIEDLPKAFLDLQEHPSTCNWKCLMQVVSAIIAVDYSDNKDVINVLTKLWSFVAGTIIECEGKQLDLLTDLVVTVLDATYLKNLHDDSFYAILISVATSCVHLPPRGKIKICHFLQQNIKYLGRCGIQSIASILTELFSRLLEDENPWVRQEALETFEHVGHVCPEQLVAEIAKALAKILSISNVMQAYLTSKSYYVFKGFINMQDYLRYLAKAVQNHGDKHRCHEYNESEREEKMPKLKKNSHEIIAPMLTQLDEQAEKLYKGLTKVLEDQAVISEDICRRLITVLEKIIQLQGNENSWN</sequence>
<dbReference type="SUPFAM" id="SSF48371">
    <property type="entry name" value="ARM repeat"/>
    <property type="match status" value="1"/>
</dbReference>
<dbReference type="InterPro" id="IPR011989">
    <property type="entry name" value="ARM-like"/>
</dbReference>
<dbReference type="Gene3D" id="1.25.10.10">
    <property type="entry name" value="Leucine-rich Repeat Variant"/>
    <property type="match status" value="1"/>
</dbReference>
<dbReference type="InterPro" id="IPR027902">
    <property type="entry name" value="DUF4487"/>
</dbReference>
<dbReference type="AlphaFoldDB" id="A0A6J1PPN6"/>